<comment type="caution">
    <text evidence="4">The sequence shown here is derived from an EMBL/GenBank/DDBJ whole genome shotgun (WGS) entry which is preliminary data.</text>
</comment>
<evidence type="ECO:0000313" key="5">
    <source>
        <dbReference type="Proteomes" id="UP001237642"/>
    </source>
</evidence>
<evidence type="ECO:0000256" key="1">
    <source>
        <dbReference type="ARBA" id="ARBA00006180"/>
    </source>
</evidence>
<feature type="transmembrane region" description="Helical" evidence="3">
    <location>
        <begin position="132"/>
        <end position="154"/>
    </location>
</feature>
<sequence>MSGVPQLETLLDKENFTLEELLNEDDIIQECKDLNSRLINFLRERAQVEELLHYIIDEPPEDVESKHSLKYPFIACGKKGLWIYCSPFWNQHVPIVLFWHDILARLQLFRDDNIDFRSSTSRSILLRLGCQVPFLILMLLYLISIHPWLCYWILHSIALLGDCIDDDLEDRAIDFLIAARIRMVDMAVGLDRYGIL</sequence>
<keyword evidence="3" id="KW-1133">Transmembrane helix</keyword>
<dbReference type="Proteomes" id="UP001237642">
    <property type="component" value="Unassembled WGS sequence"/>
</dbReference>
<evidence type="ECO:0000313" key="4">
    <source>
        <dbReference type="EMBL" id="KAK1388314.1"/>
    </source>
</evidence>
<dbReference type="PANTHER" id="PTHR12634:SF8">
    <property type="entry name" value="FIERY MOUNTAIN, ISOFORM D"/>
    <property type="match status" value="1"/>
</dbReference>
<evidence type="ECO:0000256" key="3">
    <source>
        <dbReference type="SAM" id="Phobius"/>
    </source>
</evidence>
<reference evidence="4" key="1">
    <citation type="submission" date="2023-02" db="EMBL/GenBank/DDBJ databases">
        <title>Genome of toxic invasive species Heracleum sosnowskyi carries increased number of genes despite the absence of recent whole-genome duplications.</title>
        <authorList>
            <person name="Schelkunov M."/>
            <person name="Shtratnikova V."/>
            <person name="Makarenko M."/>
            <person name="Klepikova A."/>
            <person name="Omelchenko D."/>
            <person name="Novikova G."/>
            <person name="Obukhova E."/>
            <person name="Bogdanov V."/>
            <person name="Penin A."/>
            <person name="Logacheva M."/>
        </authorList>
    </citation>
    <scope>NUCLEOTIDE SEQUENCE</scope>
    <source>
        <strain evidence="4">Hsosn_3</strain>
        <tissue evidence="4">Leaf</tissue>
    </source>
</reference>
<keyword evidence="3" id="KW-0812">Transmembrane</keyword>
<dbReference type="GO" id="GO:0019903">
    <property type="term" value="F:protein phosphatase binding"/>
    <property type="evidence" value="ECO:0007669"/>
    <property type="project" value="InterPro"/>
</dbReference>
<comment type="similarity">
    <text evidence="1">Belongs to the SAPS family.</text>
</comment>
<dbReference type="InterPro" id="IPR007587">
    <property type="entry name" value="SAPS"/>
</dbReference>
<dbReference type="Gene3D" id="1.50.10.20">
    <property type="match status" value="1"/>
</dbReference>
<name>A0AAD8ILT9_9APIA</name>
<keyword evidence="5" id="KW-1185">Reference proteome</keyword>
<dbReference type="PANTHER" id="PTHR12634">
    <property type="entry name" value="SIT4 YEAST -ASSOCIATING PROTEIN-RELATED"/>
    <property type="match status" value="1"/>
</dbReference>
<keyword evidence="2" id="KW-0131">Cell cycle</keyword>
<protein>
    <submittedName>
        <fullName evidence="4">Uncharacterized protein</fullName>
    </submittedName>
</protein>
<gene>
    <name evidence="4" type="ORF">POM88_016492</name>
</gene>
<dbReference type="GO" id="GO:0019888">
    <property type="term" value="F:protein phosphatase regulator activity"/>
    <property type="evidence" value="ECO:0007669"/>
    <property type="project" value="TreeGrafter"/>
</dbReference>
<evidence type="ECO:0000256" key="2">
    <source>
        <dbReference type="ARBA" id="ARBA00023306"/>
    </source>
</evidence>
<dbReference type="SUPFAM" id="SSF48239">
    <property type="entry name" value="Terpenoid cyclases/Protein prenyltransferases"/>
    <property type="match status" value="1"/>
</dbReference>
<dbReference type="EMBL" id="JAUIZM010000004">
    <property type="protein sequence ID" value="KAK1388314.1"/>
    <property type="molecule type" value="Genomic_DNA"/>
</dbReference>
<keyword evidence="3" id="KW-0472">Membrane</keyword>
<proteinExistence type="inferred from homology"/>
<dbReference type="InterPro" id="IPR008930">
    <property type="entry name" value="Terpenoid_cyclase/PrenylTrfase"/>
</dbReference>
<dbReference type="AlphaFoldDB" id="A0AAD8ILT9"/>
<reference evidence="4" key="2">
    <citation type="submission" date="2023-05" db="EMBL/GenBank/DDBJ databases">
        <authorList>
            <person name="Schelkunov M.I."/>
        </authorList>
    </citation>
    <scope>NUCLEOTIDE SEQUENCE</scope>
    <source>
        <strain evidence="4">Hsosn_3</strain>
        <tissue evidence="4">Leaf</tissue>
    </source>
</reference>
<accession>A0AAD8ILT9</accession>
<organism evidence="4 5">
    <name type="scientific">Heracleum sosnowskyi</name>
    <dbReference type="NCBI Taxonomy" id="360622"/>
    <lineage>
        <taxon>Eukaryota</taxon>
        <taxon>Viridiplantae</taxon>
        <taxon>Streptophyta</taxon>
        <taxon>Embryophyta</taxon>
        <taxon>Tracheophyta</taxon>
        <taxon>Spermatophyta</taxon>
        <taxon>Magnoliopsida</taxon>
        <taxon>eudicotyledons</taxon>
        <taxon>Gunneridae</taxon>
        <taxon>Pentapetalae</taxon>
        <taxon>asterids</taxon>
        <taxon>campanulids</taxon>
        <taxon>Apiales</taxon>
        <taxon>Apiaceae</taxon>
        <taxon>Apioideae</taxon>
        <taxon>apioid superclade</taxon>
        <taxon>Tordylieae</taxon>
        <taxon>Tordyliinae</taxon>
        <taxon>Heracleum</taxon>
    </lineage>
</organism>